<reference evidence="3" key="1">
    <citation type="submission" date="2023-12" db="EMBL/GenBank/DDBJ databases">
        <title>Novel species in genus Nocardioides.</title>
        <authorList>
            <person name="Zhou H."/>
        </authorList>
    </citation>
    <scope>NUCLEOTIDE SEQUENCE [LARGE SCALE GENOMIC DNA]</scope>
    <source>
        <strain evidence="3">HM61</strain>
    </source>
</reference>
<organism evidence="2 3">
    <name type="scientific">Nocardioides bizhenqiangii</name>
    <dbReference type="NCBI Taxonomy" id="3095076"/>
    <lineage>
        <taxon>Bacteria</taxon>
        <taxon>Bacillati</taxon>
        <taxon>Actinomycetota</taxon>
        <taxon>Actinomycetes</taxon>
        <taxon>Propionibacteriales</taxon>
        <taxon>Nocardioidaceae</taxon>
        <taxon>Nocardioides</taxon>
    </lineage>
</organism>
<keyword evidence="1" id="KW-1133">Transmembrane helix</keyword>
<feature type="transmembrane region" description="Helical" evidence="1">
    <location>
        <begin position="88"/>
        <end position="118"/>
    </location>
</feature>
<gene>
    <name evidence="2" type="ORF">SHK19_20845</name>
</gene>
<evidence type="ECO:0000256" key="1">
    <source>
        <dbReference type="SAM" id="Phobius"/>
    </source>
</evidence>
<protein>
    <recommendedName>
        <fullName evidence="4">ABC transporter permease</fullName>
    </recommendedName>
</protein>
<proteinExistence type="predicted"/>
<feature type="transmembrane region" description="Helical" evidence="1">
    <location>
        <begin position="47"/>
        <end position="67"/>
    </location>
</feature>
<evidence type="ECO:0008006" key="4">
    <source>
        <dbReference type="Google" id="ProtNLM"/>
    </source>
</evidence>
<name>A0ABZ0ZPX0_9ACTN</name>
<keyword evidence="1" id="KW-0812">Transmembrane</keyword>
<feature type="transmembrane region" description="Helical" evidence="1">
    <location>
        <begin position="124"/>
        <end position="146"/>
    </location>
</feature>
<dbReference type="Proteomes" id="UP001327225">
    <property type="component" value="Chromosome"/>
</dbReference>
<evidence type="ECO:0000313" key="3">
    <source>
        <dbReference type="Proteomes" id="UP001327225"/>
    </source>
</evidence>
<feature type="transmembrane region" description="Helical" evidence="1">
    <location>
        <begin position="158"/>
        <end position="178"/>
    </location>
</feature>
<evidence type="ECO:0000313" key="2">
    <source>
        <dbReference type="EMBL" id="WQQ26390.1"/>
    </source>
</evidence>
<keyword evidence="1" id="KW-0472">Membrane</keyword>
<dbReference type="RefSeq" id="WP_322937356.1">
    <property type="nucleotide sequence ID" value="NZ_CP141059.1"/>
</dbReference>
<sequence>MRMRSEWLGSPLVRLGLLVALLAAGLVPVMSRGGQWLGSWKLALDWGTSSVILLGPVAAGIACGVYARIHRAGLADLLGQAVRPWRGWVTPALAVWGLAGTALLLLCGFTTTAAWLAGATAYPHLWWVVLPALLVLGAQVALGGLVGGLTGRYWAVPWVAVGTFVLFILTSIGVIPVVFDTGGATGTLAGQTYSPPWFAFQSVVAVGVAATAMTVSNRELFRVSPLPWKLGTGAAAGAAALTLVFVDAPLERYEPVRSIGYECRDGRPRVCMTEDARRPLDDLATKMQRLAGALEAAGAHLPDRFVHARPGSTPAQDAGVLRLFVDEVLAERVGYPAAAESLTTPAPCAAYSSDDPRDLPETWFAVNATLVRWLLVQEGEESVPSGDHPMADWWALPVEQQYAWVRATYSALRDCRLRDLRLPR</sequence>
<keyword evidence="3" id="KW-1185">Reference proteome</keyword>
<accession>A0ABZ0ZPX0</accession>
<feature type="transmembrane region" description="Helical" evidence="1">
    <location>
        <begin position="198"/>
        <end position="216"/>
    </location>
</feature>
<dbReference type="EMBL" id="CP141059">
    <property type="protein sequence ID" value="WQQ26390.1"/>
    <property type="molecule type" value="Genomic_DNA"/>
</dbReference>